<keyword evidence="2" id="KW-0472">Membrane</keyword>
<protein>
    <submittedName>
        <fullName evidence="3">Uncharacterized protein</fullName>
    </submittedName>
</protein>
<accession>A0AAX7VD36</accession>
<dbReference type="Proteomes" id="UP000265100">
    <property type="component" value="Chromosome 2"/>
</dbReference>
<reference evidence="3 4" key="1">
    <citation type="submission" date="2018-05" db="EMBL/GenBank/DDBJ databases">
        <authorList>
            <person name="Datahose"/>
        </authorList>
    </citation>
    <scope>NUCLEOTIDE SEQUENCE</scope>
</reference>
<keyword evidence="2" id="KW-1133">Transmembrane helix</keyword>
<feature type="transmembrane region" description="Helical" evidence="2">
    <location>
        <begin position="246"/>
        <end position="263"/>
    </location>
</feature>
<evidence type="ECO:0000256" key="1">
    <source>
        <dbReference type="SAM" id="MobiDB-lite"/>
    </source>
</evidence>
<organism evidence="3 4">
    <name type="scientific">Astatotilapia calliptera</name>
    <name type="common">Eastern happy</name>
    <name type="synonym">Chromis callipterus</name>
    <dbReference type="NCBI Taxonomy" id="8154"/>
    <lineage>
        <taxon>Eukaryota</taxon>
        <taxon>Metazoa</taxon>
        <taxon>Chordata</taxon>
        <taxon>Craniata</taxon>
        <taxon>Vertebrata</taxon>
        <taxon>Euteleostomi</taxon>
        <taxon>Actinopterygii</taxon>
        <taxon>Neopterygii</taxon>
        <taxon>Teleostei</taxon>
        <taxon>Neoteleostei</taxon>
        <taxon>Acanthomorphata</taxon>
        <taxon>Ovalentaria</taxon>
        <taxon>Cichlomorphae</taxon>
        <taxon>Cichliformes</taxon>
        <taxon>Cichlidae</taxon>
        <taxon>African cichlids</taxon>
        <taxon>Pseudocrenilabrinae</taxon>
        <taxon>Haplochromini</taxon>
        <taxon>Astatotilapia</taxon>
    </lineage>
</organism>
<feature type="compositionally biased region" description="Basic and acidic residues" evidence="1">
    <location>
        <begin position="71"/>
        <end position="81"/>
    </location>
</feature>
<feature type="transmembrane region" description="Helical" evidence="2">
    <location>
        <begin position="107"/>
        <end position="125"/>
    </location>
</feature>
<feature type="region of interest" description="Disordered" evidence="1">
    <location>
        <begin position="65"/>
        <end position="91"/>
    </location>
</feature>
<name>A0AAX7VD36_ASTCA</name>
<reference evidence="4" key="2">
    <citation type="submission" date="2023-03" db="EMBL/GenBank/DDBJ databases">
        <authorList>
            <consortium name="Wellcome Sanger Institute Data Sharing"/>
        </authorList>
    </citation>
    <scope>NUCLEOTIDE SEQUENCE [LARGE SCALE GENOMIC DNA]</scope>
</reference>
<dbReference type="GeneTree" id="ENSGT00510000052164"/>
<evidence type="ECO:0000313" key="4">
    <source>
        <dbReference type="Proteomes" id="UP000265100"/>
    </source>
</evidence>
<dbReference type="AlphaFoldDB" id="A0AAX7VD36"/>
<gene>
    <name evidence="3" type="primary">SLC36A4</name>
</gene>
<feature type="transmembrane region" description="Helical" evidence="2">
    <location>
        <begin position="215"/>
        <end position="239"/>
    </location>
</feature>
<evidence type="ECO:0000256" key="2">
    <source>
        <dbReference type="SAM" id="Phobius"/>
    </source>
</evidence>
<feature type="transmembrane region" description="Helical" evidence="2">
    <location>
        <begin position="166"/>
        <end position="195"/>
    </location>
</feature>
<reference evidence="3" key="4">
    <citation type="submission" date="2025-09" db="UniProtKB">
        <authorList>
            <consortium name="Ensembl"/>
        </authorList>
    </citation>
    <scope>IDENTIFICATION</scope>
</reference>
<feature type="transmembrane region" description="Helical" evidence="2">
    <location>
        <begin position="137"/>
        <end position="154"/>
    </location>
</feature>
<feature type="compositionally biased region" description="Polar residues" evidence="1">
    <location>
        <begin position="82"/>
        <end position="91"/>
    </location>
</feature>
<reference evidence="3" key="3">
    <citation type="submission" date="2025-08" db="UniProtKB">
        <authorList>
            <consortium name="Ensembl"/>
        </authorList>
    </citation>
    <scope>IDENTIFICATION</scope>
</reference>
<keyword evidence="2" id="KW-0812">Transmembrane</keyword>
<sequence>MKKLSLSLSTHNNPFPLSFTLLLLHENPRRDILPPTICAAVGKHPVQLSLFDPQPSTVCSLLKMEGTQTTTREEGTTERNGDQGTSSNVPMSSKPLHRFVRKEPRSLGIVILMFGCAELLMGFQFSNEEFKFSAQLIPFWQGALFLTCGILSVYTELHPSKKMVTVCLALYVVSIFGIVISFIYRMIQVISYPYFFFLRFHLNDASVMLLESIEAILLISTISVLVILIFLTTVASFALKSTRTQVIAYFIFLLLTYKPSVYFKETCHRVRFIPGISAEGQFSIALVTHHFIFLPLSCFVLFFQVIVQQIPPPRTETPSD</sequence>
<feature type="transmembrane region" description="Helical" evidence="2">
    <location>
        <begin position="283"/>
        <end position="307"/>
    </location>
</feature>
<evidence type="ECO:0000313" key="3">
    <source>
        <dbReference type="Ensembl" id="ENSACLP00000078987.1"/>
    </source>
</evidence>
<proteinExistence type="predicted"/>
<dbReference type="Ensembl" id="ENSACLT00000082634.1">
    <property type="protein sequence ID" value="ENSACLP00000078987.1"/>
    <property type="gene ID" value="ENSACLG00000009336.2"/>
</dbReference>
<keyword evidence="4" id="KW-1185">Reference proteome</keyword>